<accession>A0ABS1BT01</accession>
<dbReference type="EMBL" id="JAEHNZ010000002">
    <property type="protein sequence ID" value="MBK0396409.1"/>
    <property type="molecule type" value="Genomic_DNA"/>
</dbReference>
<feature type="chain" id="PRO_5045873803" evidence="1">
    <location>
        <begin position="21"/>
        <end position="70"/>
    </location>
</feature>
<evidence type="ECO:0000259" key="2">
    <source>
        <dbReference type="Pfam" id="PF05433"/>
    </source>
</evidence>
<organism evidence="3 4">
    <name type="scientific">Kingella bonacorsii</name>
    <dbReference type="NCBI Taxonomy" id="2796361"/>
    <lineage>
        <taxon>Bacteria</taxon>
        <taxon>Pseudomonadati</taxon>
        <taxon>Pseudomonadota</taxon>
        <taxon>Betaproteobacteria</taxon>
        <taxon>Neisseriales</taxon>
        <taxon>Neisseriaceae</taxon>
        <taxon>Kingella</taxon>
    </lineage>
</organism>
<reference evidence="3 4" key="1">
    <citation type="journal article" date="2021" name="Pathogens">
        <title>Isolation and Characterization of Kingella bonacorsii sp. nov., A Novel Kingella Species Detected in a Stable Periodontitis Subject.</title>
        <authorList>
            <person name="Antezack A."/>
            <person name="Boxberger M."/>
            <person name="Rolland C."/>
            <person name="Monnet-Corti V."/>
            <person name="La Scola B."/>
        </authorList>
    </citation>
    <scope>NUCLEOTIDE SEQUENCE [LARGE SCALE GENOMIC DNA]</scope>
    <source>
        <strain evidence="3 4">Marseille-Q4569</strain>
    </source>
</reference>
<keyword evidence="1" id="KW-0732">Signal</keyword>
<feature type="domain" description="Glycine zipper 2TM" evidence="2">
    <location>
        <begin position="31"/>
        <end position="66"/>
    </location>
</feature>
<evidence type="ECO:0000313" key="3">
    <source>
        <dbReference type="EMBL" id="MBK0396409.1"/>
    </source>
</evidence>
<sequence>MKKSVLNILFVASLAVGLSACNSMTTQQRNTAAGAVIGGAAGSLIGGDTGSTLGGAALGGVIGSQVHKWH</sequence>
<comment type="caution">
    <text evidence="3">The sequence shown here is derived from an EMBL/GenBank/DDBJ whole genome shotgun (WGS) entry which is preliminary data.</text>
</comment>
<dbReference type="PROSITE" id="PS51257">
    <property type="entry name" value="PROKAR_LIPOPROTEIN"/>
    <property type="match status" value="1"/>
</dbReference>
<evidence type="ECO:0000313" key="4">
    <source>
        <dbReference type="Proteomes" id="UP000614058"/>
    </source>
</evidence>
<name>A0ABS1BT01_9NEIS</name>
<proteinExistence type="predicted"/>
<dbReference type="InterPro" id="IPR008816">
    <property type="entry name" value="Gly_zipper_2TM_dom"/>
</dbReference>
<protein>
    <submittedName>
        <fullName evidence="3">Glycine zipper 2TM domain-containing protein</fullName>
    </submittedName>
</protein>
<dbReference type="GeneID" id="84907777"/>
<keyword evidence="4" id="KW-1185">Reference proteome</keyword>
<dbReference type="Pfam" id="PF05433">
    <property type="entry name" value="Rick_17kDa_Anti"/>
    <property type="match status" value="1"/>
</dbReference>
<dbReference type="Proteomes" id="UP000614058">
    <property type="component" value="Unassembled WGS sequence"/>
</dbReference>
<feature type="signal peptide" evidence="1">
    <location>
        <begin position="1"/>
        <end position="20"/>
    </location>
</feature>
<gene>
    <name evidence="3" type="ORF">JDW22_07430</name>
</gene>
<evidence type="ECO:0000256" key="1">
    <source>
        <dbReference type="SAM" id="SignalP"/>
    </source>
</evidence>
<dbReference type="RefSeq" id="WP_003798345.1">
    <property type="nucleotide sequence ID" value="NZ_JAEHNZ010000002.1"/>
</dbReference>